<dbReference type="Pfam" id="PF00441">
    <property type="entry name" value="Acyl-CoA_dh_1"/>
    <property type="match status" value="1"/>
</dbReference>
<dbReference type="OrthoDB" id="8876745at2"/>
<feature type="domain" description="Acyl-CoA dehydrogenase/oxidase N-terminal" evidence="10">
    <location>
        <begin position="12"/>
        <end position="124"/>
    </location>
</feature>
<dbReference type="InterPro" id="IPR013786">
    <property type="entry name" value="AcylCoA_DH/ox_N"/>
</dbReference>
<dbReference type="GO" id="GO:0033539">
    <property type="term" value="P:fatty acid beta-oxidation using acyl-CoA dehydrogenase"/>
    <property type="evidence" value="ECO:0007669"/>
    <property type="project" value="TreeGrafter"/>
</dbReference>
<dbReference type="EMBL" id="SNYO01000006">
    <property type="protein sequence ID" value="TDQ53881.1"/>
    <property type="molecule type" value="Genomic_DNA"/>
</dbReference>
<dbReference type="Proteomes" id="UP000295705">
    <property type="component" value="Unassembled WGS sequence"/>
</dbReference>
<dbReference type="Gene3D" id="1.20.140.10">
    <property type="entry name" value="Butyryl-CoA Dehydrogenase, subunit A, domain 3"/>
    <property type="match status" value="1"/>
</dbReference>
<dbReference type="RefSeq" id="WP_133828132.1">
    <property type="nucleotide sequence ID" value="NZ_BAABHR010000043.1"/>
</dbReference>
<dbReference type="Gene3D" id="2.40.110.10">
    <property type="entry name" value="Butyryl-CoA Dehydrogenase, subunit A, domain 2"/>
    <property type="match status" value="1"/>
</dbReference>
<comment type="cofactor">
    <cofactor evidence="1 7">
        <name>FAD</name>
        <dbReference type="ChEBI" id="CHEBI:57692"/>
    </cofactor>
</comment>
<sequence>MAWDFSTEPEFEEQLAWMRTFVRDEIEPLETLDLDGPTLKRATAPLQEEVKARGLWAAHLPPELGGGGFGQVKLGLMHEILGRCAYAPSVFGNNAPDSGNAELLALGANDDQKKRWMEPLLDGELRSAFSMTEPNAGADPTLLTTRAERVGDEYVVNGHKWFTSNGSVADFLILMAVTDPDAAPRRRASMFVVPTDTPGVEVLRDIPTMEHPEEQEPRPGGHAEVLYRDVRVPVENLIGAEGDGFLLAQKRLGPGRIHHCMRWLGQSQRAFDMLCERAVSRYTHGSVLSEKQMVQDWIATSTAEMTAARLMTLQAAWKMDQGGTEAALTDIAMIKFYGATVLYNVIDRAIQVHGSLGFTTDLPLEGMYRHARAARIYDGPDEVHKVTVARRVLRGYEPRDVPTEHVPTRREEARRKFAHLLDAAAVGGY</sequence>
<proteinExistence type="inferred from homology"/>
<dbReference type="PANTHER" id="PTHR48083:SF13">
    <property type="entry name" value="ACYL-COA DEHYDROGENASE FAMILY MEMBER 11"/>
    <property type="match status" value="1"/>
</dbReference>
<organism evidence="11 12">
    <name type="scientific">Actinomycetospora succinea</name>
    <dbReference type="NCBI Taxonomy" id="663603"/>
    <lineage>
        <taxon>Bacteria</taxon>
        <taxon>Bacillati</taxon>
        <taxon>Actinomycetota</taxon>
        <taxon>Actinomycetes</taxon>
        <taxon>Pseudonocardiales</taxon>
        <taxon>Pseudonocardiaceae</taxon>
        <taxon>Actinomycetospora</taxon>
    </lineage>
</organism>
<evidence type="ECO:0000256" key="3">
    <source>
        <dbReference type="ARBA" id="ARBA00011738"/>
    </source>
</evidence>
<dbReference type="InterPro" id="IPR046373">
    <property type="entry name" value="Acyl-CoA_Oxase/DH_mid-dom_sf"/>
</dbReference>
<keyword evidence="12" id="KW-1185">Reference proteome</keyword>
<dbReference type="InterPro" id="IPR036250">
    <property type="entry name" value="AcylCo_DH-like_C"/>
</dbReference>
<evidence type="ECO:0000313" key="11">
    <source>
        <dbReference type="EMBL" id="TDQ53881.1"/>
    </source>
</evidence>
<keyword evidence="4 7" id="KW-0285">Flavoprotein</keyword>
<evidence type="ECO:0000256" key="4">
    <source>
        <dbReference type="ARBA" id="ARBA00022630"/>
    </source>
</evidence>
<dbReference type="InterPro" id="IPR009075">
    <property type="entry name" value="AcylCo_DH/oxidase_C"/>
</dbReference>
<comment type="similarity">
    <text evidence="2 7">Belongs to the acyl-CoA dehydrogenase family.</text>
</comment>
<evidence type="ECO:0000256" key="6">
    <source>
        <dbReference type="ARBA" id="ARBA00023002"/>
    </source>
</evidence>
<evidence type="ECO:0000313" key="12">
    <source>
        <dbReference type="Proteomes" id="UP000295705"/>
    </source>
</evidence>
<dbReference type="GO" id="GO:0050660">
    <property type="term" value="F:flavin adenine dinucleotide binding"/>
    <property type="evidence" value="ECO:0007669"/>
    <property type="project" value="InterPro"/>
</dbReference>
<evidence type="ECO:0000256" key="2">
    <source>
        <dbReference type="ARBA" id="ARBA00009347"/>
    </source>
</evidence>
<evidence type="ECO:0000256" key="7">
    <source>
        <dbReference type="RuleBase" id="RU362125"/>
    </source>
</evidence>
<evidence type="ECO:0000259" key="10">
    <source>
        <dbReference type="Pfam" id="PF02771"/>
    </source>
</evidence>
<gene>
    <name evidence="11" type="ORF">EV188_10625</name>
</gene>
<dbReference type="AlphaFoldDB" id="A0A4R6V4R3"/>
<dbReference type="SUPFAM" id="SSF56645">
    <property type="entry name" value="Acyl-CoA dehydrogenase NM domain-like"/>
    <property type="match status" value="1"/>
</dbReference>
<feature type="domain" description="Acyl-CoA dehydrogenase/oxidase C-terminal" evidence="8">
    <location>
        <begin position="242"/>
        <end position="393"/>
    </location>
</feature>
<dbReference type="Gene3D" id="1.10.540.10">
    <property type="entry name" value="Acyl-CoA dehydrogenase/oxidase, N-terminal domain"/>
    <property type="match status" value="1"/>
</dbReference>
<feature type="domain" description="Acyl-CoA oxidase/dehydrogenase middle" evidence="9">
    <location>
        <begin position="128"/>
        <end position="207"/>
    </location>
</feature>
<reference evidence="11 12" key="1">
    <citation type="submission" date="2019-03" db="EMBL/GenBank/DDBJ databases">
        <title>Genomic Encyclopedia of Type Strains, Phase IV (KMG-IV): sequencing the most valuable type-strain genomes for metagenomic binning, comparative biology and taxonomic classification.</title>
        <authorList>
            <person name="Goeker M."/>
        </authorList>
    </citation>
    <scope>NUCLEOTIDE SEQUENCE [LARGE SCALE GENOMIC DNA]</scope>
    <source>
        <strain evidence="11 12">DSM 45775</strain>
    </source>
</reference>
<dbReference type="InterPro" id="IPR037069">
    <property type="entry name" value="AcylCoA_DH/ox_N_sf"/>
</dbReference>
<dbReference type="PANTHER" id="PTHR48083">
    <property type="entry name" value="MEDIUM-CHAIN SPECIFIC ACYL-COA DEHYDROGENASE, MITOCHONDRIAL-RELATED"/>
    <property type="match status" value="1"/>
</dbReference>
<keyword evidence="6 7" id="KW-0560">Oxidoreductase</keyword>
<dbReference type="InterPro" id="IPR006091">
    <property type="entry name" value="Acyl-CoA_Oxase/DH_mid-dom"/>
</dbReference>
<dbReference type="Pfam" id="PF02771">
    <property type="entry name" value="Acyl-CoA_dh_N"/>
    <property type="match status" value="1"/>
</dbReference>
<evidence type="ECO:0000259" key="9">
    <source>
        <dbReference type="Pfam" id="PF02770"/>
    </source>
</evidence>
<name>A0A4R6V4R3_9PSEU</name>
<evidence type="ECO:0000259" key="8">
    <source>
        <dbReference type="Pfam" id="PF00441"/>
    </source>
</evidence>
<evidence type="ECO:0000256" key="5">
    <source>
        <dbReference type="ARBA" id="ARBA00022827"/>
    </source>
</evidence>
<dbReference type="GO" id="GO:0005737">
    <property type="term" value="C:cytoplasm"/>
    <property type="evidence" value="ECO:0007669"/>
    <property type="project" value="TreeGrafter"/>
</dbReference>
<evidence type="ECO:0000256" key="1">
    <source>
        <dbReference type="ARBA" id="ARBA00001974"/>
    </source>
</evidence>
<dbReference type="SUPFAM" id="SSF47203">
    <property type="entry name" value="Acyl-CoA dehydrogenase C-terminal domain-like"/>
    <property type="match status" value="1"/>
</dbReference>
<dbReference type="Pfam" id="PF02770">
    <property type="entry name" value="Acyl-CoA_dh_M"/>
    <property type="match status" value="1"/>
</dbReference>
<accession>A0A4R6V4R3</accession>
<dbReference type="GO" id="GO:0003995">
    <property type="term" value="F:acyl-CoA dehydrogenase activity"/>
    <property type="evidence" value="ECO:0007669"/>
    <property type="project" value="TreeGrafter"/>
</dbReference>
<comment type="caution">
    <text evidence="11">The sequence shown here is derived from an EMBL/GenBank/DDBJ whole genome shotgun (WGS) entry which is preliminary data.</text>
</comment>
<dbReference type="InterPro" id="IPR009100">
    <property type="entry name" value="AcylCoA_DH/oxidase_NM_dom_sf"/>
</dbReference>
<dbReference type="InterPro" id="IPR050741">
    <property type="entry name" value="Acyl-CoA_dehydrogenase"/>
</dbReference>
<protein>
    <submittedName>
        <fullName evidence="11">Acyl-CoA dehydrogenase</fullName>
    </submittedName>
</protein>
<comment type="subunit">
    <text evidence="3">Homodimer.</text>
</comment>
<dbReference type="FunFam" id="2.40.110.10:FF:000002">
    <property type="entry name" value="Acyl-CoA dehydrogenase fadE12"/>
    <property type="match status" value="1"/>
</dbReference>
<keyword evidence="5 7" id="KW-0274">FAD</keyword>